<dbReference type="EMBL" id="ML739227">
    <property type="protein sequence ID" value="KAE8350395.1"/>
    <property type="molecule type" value="Genomic_DNA"/>
</dbReference>
<accession>A0A5N6YY70</accession>
<keyword evidence="3" id="KW-1185">Reference proteome</keyword>
<sequence length="665" mass="72922">MLGEAKRRNSFCTSELPSAVMSFDSLFGILRVGLSSDELNSLRRASSSEPTFKMVEPPQVDGSFEGEKAEQARKKEKKRRKGKKKKKKDQGKGLPQGSNGANLGSAEHLLSNNATTSCPLVTDEAPPGDSDLIGGLSETFYPDTSSSHTVRHPSRQGEDHAEPDQSASIQIADAPVTCHLHGRNICRFNLRCCVHHSTTGCSCPPRWSCCCIHHSGDCCNCAFASVSSYLDEHAFQLTPDGSSPTLERMSSANYASPIAASEHHSTPTETLKDSIDSLSAHLFHCLEASKFCDFQIILRSSKDIFIPIVFHTHKAVISRSRTVANLLKSSIHEESNNEIVAIGSDNFCMIKGFEYALQHLYGRPLLTAAQLRLATLSTYGYSENNAGSIQFSLIAAMADFAICYAASGAFFQQETVIKAGIKLAIDLINWGTVECVLYFGCCATKSAVTLDHTARGQETGGYEIVEDLERRASQIVSSALEFVTRDMGKNFTLYTKAQSKSLPNRIPESLQTVPGSVLPNPKLAEVKFGSFASLNEEKPSQEIEIPSAMLICLPYTQLEEMFRIMEARNILSGNLAQAVIAEREARRLQALRVFAKQGTKDELSTPDEVRELGYRESVAVKVVGLEEQSSAIALSREWVGLAVVEETVSTPSVKRVLKKYKKRKR</sequence>
<protein>
    <recommendedName>
        <fullName evidence="4">BTB domain-containing protein</fullName>
    </recommendedName>
</protein>
<proteinExistence type="predicted"/>
<evidence type="ECO:0000256" key="1">
    <source>
        <dbReference type="SAM" id="MobiDB-lite"/>
    </source>
</evidence>
<gene>
    <name evidence="2" type="ORF">BDV28DRAFT_159645</name>
</gene>
<dbReference type="Proteomes" id="UP000327118">
    <property type="component" value="Unassembled WGS sequence"/>
</dbReference>
<reference evidence="3" key="1">
    <citation type="submission" date="2019-04" db="EMBL/GenBank/DDBJ databases">
        <title>Friends and foes A comparative genomics studyof 23 Aspergillus species from section Flavi.</title>
        <authorList>
            <consortium name="DOE Joint Genome Institute"/>
            <person name="Kjaerbolling I."/>
            <person name="Vesth T."/>
            <person name="Frisvad J.C."/>
            <person name="Nybo J.L."/>
            <person name="Theobald S."/>
            <person name="Kildgaard S."/>
            <person name="Isbrandt T."/>
            <person name="Kuo A."/>
            <person name="Sato A."/>
            <person name="Lyhne E.K."/>
            <person name="Kogle M.E."/>
            <person name="Wiebenga A."/>
            <person name="Kun R.S."/>
            <person name="Lubbers R.J."/>
            <person name="Makela M.R."/>
            <person name="Barry K."/>
            <person name="Chovatia M."/>
            <person name="Clum A."/>
            <person name="Daum C."/>
            <person name="Haridas S."/>
            <person name="He G."/>
            <person name="LaButti K."/>
            <person name="Lipzen A."/>
            <person name="Mondo S."/>
            <person name="Riley R."/>
            <person name="Salamov A."/>
            <person name="Simmons B.A."/>
            <person name="Magnuson J.K."/>
            <person name="Henrissat B."/>
            <person name="Mortensen U.H."/>
            <person name="Larsen T.O."/>
            <person name="Devries R.P."/>
            <person name="Grigoriev I.V."/>
            <person name="Machida M."/>
            <person name="Baker S.E."/>
            <person name="Andersen M.R."/>
        </authorList>
    </citation>
    <scope>NUCLEOTIDE SEQUENCE [LARGE SCALE GENOMIC DNA]</scope>
    <source>
        <strain evidence="3">CBS 553.77</strain>
    </source>
</reference>
<evidence type="ECO:0000313" key="3">
    <source>
        <dbReference type="Proteomes" id="UP000327118"/>
    </source>
</evidence>
<dbReference type="OrthoDB" id="5329403at2759"/>
<organism evidence="2 3">
    <name type="scientific">Aspergillus coremiiformis</name>
    <dbReference type="NCBI Taxonomy" id="138285"/>
    <lineage>
        <taxon>Eukaryota</taxon>
        <taxon>Fungi</taxon>
        <taxon>Dikarya</taxon>
        <taxon>Ascomycota</taxon>
        <taxon>Pezizomycotina</taxon>
        <taxon>Eurotiomycetes</taxon>
        <taxon>Eurotiomycetidae</taxon>
        <taxon>Eurotiales</taxon>
        <taxon>Aspergillaceae</taxon>
        <taxon>Aspergillus</taxon>
        <taxon>Aspergillus subgen. Circumdati</taxon>
    </lineage>
</organism>
<dbReference type="AlphaFoldDB" id="A0A5N6YY70"/>
<feature type="region of interest" description="Disordered" evidence="1">
    <location>
        <begin position="117"/>
        <end position="166"/>
    </location>
</feature>
<feature type="compositionally biased region" description="Basic residues" evidence="1">
    <location>
        <begin position="74"/>
        <end position="89"/>
    </location>
</feature>
<feature type="region of interest" description="Disordered" evidence="1">
    <location>
        <begin position="44"/>
        <end position="105"/>
    </location>
</feature>
<name>A0A5N6YY70_9EURO</name>
<dbReference type="Gene3D" id="3.30.710.10">
    <property type="entry name" value="Potassium Channel Kv1.1, Chain A"/>
    <property type="match status" value="1"/>
</dbReference>
<evidence type="ECO:0000313" key="2">
    <source>
        <dbReference type="EMBL" id="KAE8350395.1"/>
    </source>
</evidence>
<evidence type="ECO:0008006" key="4">
    <source>
        <dbReference type="Google" id="ProtNLM"/>
    </source>
</evidence>
<dbReference type="InterPro" id="IPR011333">
    <property type="entry name" value="SKP1/BTB/POZ_sf"/>
</dbReference>